<dbReference type="OrthoDB" id="3520662at2759"/>
<evidence type="ECO:0000313" key="1">
    <source>
        <dbReference type="EMBL" id="KMM66515.1"/>
    </source>
</evidence>
<sequence length="266" mass="30419">MSFSLLQALVSNNVVVRQDLWHCKGLEIDFPKLLHLVSKLHTQLEVQNCLLSIKNLLQEYLSDKLLPNQQATRIKHFLKFMFEMNSCETSRKTQLHNLDCLSLKLCGLSYTVCEIVELPAQVFDFLVENAEDFVKHHELALLLCRDDINRQQESEFVRPHKHARAEEEIVKNGELCAERLHIFNTPRSQISLLGDLLSDAVHISCQWDIERSLGKPMTDCPTTLIPKDPTQDISITLWVGQEAGLQINDTFNLVLKWTSLPTHGGP</sequence>
<organism evidence="1 2">
    <name type="scientific">Coccidioides posadasii RMSCC 3488</name>
    <dbReference type="NCBI Taxonomy" id="454284"/>
    <lineage>
        <taxon>Eukaryota</taxon>
        <taxon>Fungi</taxon>
        <taxon>Dikarya</taxon>
        <taxon>Ascomycota</taxon>
        <taxon>Pezizomycotina</taxon>
        <taxon>Eurotiomycetes</taxon>
        <taxon>Eurotiomycetidae</taxon>
        <taxon>Onygenales</taxon>
        <taxon>Onygenaceae</taxon>
        <taxon>Coccidioides</taxon>
    </lineage>
</organism>
<protein>
    <submittedName>
        <fullName evidence="1">Uncharacterized protein</fullName>
    </submittedName>
</protein>
<proteinExistence type="predicted"/>
<dbReference type="AlphaFoldDB" id="A0A0J6FB82"/>
<evidence type="ECO:0000313" key="2">
    <source>
        <dbReference type="Proteomes" id="UP000054567"/>
    </source>
</evidence>
<dbReference type="VEuPathDB" id="FungiDB:CPAG_02854"/>
<dbReference type="Proteomes" id="UP000054567">
    <property type="component" value="Unassembled WGS sequence"/>
</dbReference>
<reference evidence="2" key="2">
    <citation type="journal article" date="2009" name="Genome Res.">
        <title>Comparative genomic analyses of the human fungal pathogens Coccidioides and their relatives.</title>
        <authorList>
            <person name="Sharpton T.J."/>
            <person name="Stajich J.E."/>
            <person name="Rounsley S.D."/>
            <person name="Gardner M.J."/>
            <person name="Wortman J.R."/>
            <person name="Jordar V.S."/>
            <person name="Maiti R."/>
            <person name="Kodira C.D."/>
            <person name="Neafsey D.E."/>
            <person name="Zeng Q."/>
            <person name="Hung C.-Y."/>
            <person name="McMahan C."/>
            <person name="Muszewska A."/>
            <person name="Grynberg M."/>
            <person name="Mandel M.A."/>
            <person name="Kellner E.M."/>
            <person name="Barker B.M."/>
            <person name="Galgiani J.N."/>
            <person name="Orbach M.J."/>
            <person name="Kirkland T.N."/>
            <person name="Cole G.T."/>
            <person name="Henn M.R."/>
            <person name="Birren B.W."/>
            <person name="Taylor J.W."/>
        </authorList>
    </citation>
    <scope>NUCLEOTIDE SEQUENCE [LARGE SCALE GENOMIC DNA]</scope>
    <source>
        <strain evidence="2">RMSCC 3488</strain>
    </source>
</reference>
<dbReference type="EMBL" id="DS268109">
    <property type="protein sequence ID" value="KMM66515.1"/>
    <property type="molecule type" value="Genomic_DNA"/>
</dbReference>
<reference evidence="2" key="3">
    <citation type="journal article" date="2010" name="Genome Res.">
        <title>Population genomic sequencing of Coccidioides fungi reveals recent hybridization and transposon control.</title>
        <authorList>
            <person name="Neafsey D.E."/>
            <person name="Barker B.M."/>
            <person name="Sharpton T.J."/>
            <person name="Stajich J.E."/>
            <person name="Park D.J."/>
            <person name="Whiston E."/>
            <person name="Hung C.-Y."/>
            <person name="McMahan C."/>
            <person name="White J."/>
            <person name="Sykes S."/>
            <person name="Heiman D."/>
            <person name="Young S."/>
            <person name="Zeng Q."/>
            <person name="Abouelleil A."/>
            <person name="Aftuck L."/>
            <person name="Bessette D."/>
            <person name="Brown A."/>
            <person name="FitzGerald M."/>
            <person name="Lui A."/>
            <person name="Macdonald J.P."/>
            <person name="Priest M."/>
            <person name="Orbach M.J."/>
            <person name="Galgiani J.N."/>
            <person name="Kirkland T.N."/>
            <person name="Cole G.T."/>
            <person name="Birren B.W."/>
            <person name="Henn M.R."/>
            <person name="Taylor J.W."/>
            <person name="Rounsley S.D."/>
        </authorList>
    </citation>
    <scope>NUCLEOTIDE SEQUENCE [LARGE SCALE GENOMIC DNA]</scope>
    <source>
        <strain evidence="2">RMSCC 3488</strain>
    </source>
</reference>
<gene>
    <name evidence="1" type="ORF">CPAG_02854</name>
</gene>
<accession>A0A0J6FB82</accession>
<reference evidence="1 2" key="1">
    <citation type="submission" date="2007-06" db="EMBL/GenBank/DDBJ databases">
        <title>The Genome Sequence of Coccidioides posadasii RMSCC_3488.</title>
        <authorList>
            <consortium name="Coccidioides Genome Resources Consortium"/>
            <consortium name="The Broad Institute Genome Sequencing Platform"/>
            <person name="Henn M.R."/>
            <person name="Sykes S."/>
            <person name="Young S."/>
            <person name="Jaffe D."/>
            <person name="Berlin A."/>
            <person name="Alvarez P."/>
            <person name="Butler J."/>
            <person name="Gnerre S."/>
            <person name="Grabherr M."/>
            <person name="Mauceli E."/>
            <person name="Brockman W."/>
            <person name="Kodira C."/>
            <person name="Alvarado L."/>
            <person name="Zeng Q."/>
            <person name="Crawford M."/>
            <person name="Antoine C."/>
            <person name="Devon K."/>
            <person name="Galgiani J."/>
            <person name="Orsborn K."/>
            <person name="Lewis M.L."/>
            <person name="Nusbaum C."/>
            <person name="Galagan J."/>
            <person name="Birren B."/>
        </authorList>
    </citation>
    <scope>NUCLEOTIDE SEQUENCE [LARGE SCALE GENOMIC DNA]</scope>
    <source>
        <strain evidence="1 2">RMSCC 3488</strain>
    </source>
</reference>
<name>A0A0J6FB82_COCPO</name>